<evidence type="ECO:0000313" key="10">
    <source>
        <dbReference type="RefSeq" id="XP_031403430.1"/>
    </source>
</evidence>
<dbReference type="InterPro" id="IPR004364">
    <property type="entry name" value="Aa-tRNA-synt_II"/>
</dbReference>
<evidence type="ECO:0000256" key="3">
    <source>
        <dbReference type="ARBA" id="ARBA00022840"/>
    </source>
</evidence>
<evidence type="ECO:0000256" key="5">
    <source>
        <dbReference type="ARBA" id="ARBA00023146"/>
    </source>
</evidence>
<accession>A0A6P8E7W5</accession>
<keyword evidence="6" id="KW-0175">Coiled coil</keyword>
<keyword evidence="1 10" id="KW-0436">Ligase</keyword>
<dbReference type="GeneID" id="116212853"/>
<evidence type="ECO:0000259" key="8">
    <source>
        <dbReference type="Pfam" id="PF00152"/>
    </source>
</evidence>
<sequence>MAAFEAAESSSPRPKPNPLAPFKYSKRVLLKTLLERGDGGAEFIGERVVIGGWVKSSREEKIEPPRAPPTPQDQAGPAEEQKDVSCVEILQTRIPFFRSIVKVFGGINYTVRPKLEGPAVPPKLLPSTAYLRVSDGSCVPSLLVVVDSSLASPSQLLPTGTCILVQGVLRQSSNPGKHAVELEADKVLHIGTVDQSSYVFSKKRLPLDMLRSCLHFRPRTTTVGSVMRLRSSLTFATHTFFQNHGFLNVQVPIITSTDSEGSSEKFLITAISSRDSEKEDQKFTKEKDNISLDVVKAAVKEKSALVEQLKRSESNKEALAAAVQDLKKTNELAAQLEAREKSKHGASSKPESSQNPFIEKTYLTVSGRLHLESYASALGNVYSFGPRFRATRVESPKLLPEMWMVETEMAFSKLENAMDCADDFFKVLCKWALDNCIEDMKFVCKRIDKTSIDRLQSATSKPFAKITYTEAVEALKKAKDKMEVKVEWGFAFTTEHLSYLADEIYKSPVIIYNYPRDLKPFYVRLNDDGKTVAAFDMIVPKVGKLMSGSQNELRVDRLTKRIKELGLPKEQYEWYLDLKRHGAVSTSGFSFNFDLMLLFTTGMTNVRDVIPFPRGLGKPNN</sequence>
<gene>
    <name evidence="10" type="primary">LOC116212853</name>
</gene>
<feature type="region of interest" description="Disordered" evidence="7">
    <location>
        <begin position="59"/>
        <end position="82"/>
    </location>
</feature>
<evidence type="ECO:0000313" key="9">
    <source>
        <dbReference type="Proteomes" id="UP000515151"/>
    </source>
</evidence>
<dbReference type="Gene3D" id="3.30.930.10">
    <property type="entry name" value="Bira Bifunctional Protein, Domain 2"/>
    <property type="match status" value="1"/>
</dbReference>
<keyword evidence="9" id="KW-1185">Reference proteome</keyword>
<dbReference type="GO" id="GO:0005739">
    <property type="term" value="C:mitochondrion"/>
    <property type="evidence" value="ECO:0007669"/>
    <property type="project" value="TreeGrafter"/>
</dbReference>
<keyword evidence="4" id="KW-0648">Protein biosynthesis</keyword>
<dbReference type="RefSeq" id="XP_031403430.1">
    <property type="nucleotide sequence ID" value="XM_031547570.1"/>
</dbReference>
<feature type="domain" description="Aminoacyl-tRNA synthetase class II (D/K/N)" evidence="8">
    <location>
        <begin position="358"/>
        <end position="614"/>
    </location>
</feature>
<feature type="domain" description="Aminoacyl-tRNA synthetase class II (D/K/N)" evidence="8">
    <location>
        <begin position="219"/>
        <end position="270"/>
    </location>
</feature>
<keyword evidence="3" id="KW-0067">ATP-binding</keyword>
<evidence type="ECO:0000256" key="1">
    <source>
        <dbReference type="ARBA" id="ARBA00022598"/>
    </source>
</evidence>
<dbReference type="Proteomes" id="UP000515151">
    <property type="component" value="Chromosome 7"/>
</dbReference>
<feature type="coiled-coil region" evidence="6">
    <location>
        <begin position="295"/>
        <end position="339"/>
    </location>
</feature>
<dbReference type="PANTHER" id="PTHR22594:SF36">
    <property type="entry name" value="ASPARAGINE--TRNA LIGASE, CYTOPLASMIC 2"/>
    <property type="match status" value="1"/>
</dbReference>
<dbReference type="GO" id="GO:0005524">
    <property type="term" value="F:ATP binding"/>
    <property type="evidence" value="ECO:0007669"/>
    <property type="project" value="UniProtKB-KW"/>
</dbReference>
<proteinExistence type="predicted"/>
<evidence type="ECO:0000256" key="6">
    <source>
        <dbReference type="SAM" id="Coils"/>
    </source>
</evidence>
<organism evidence="9 10">
    <name type="scientific">Punica granatum</name>
    <name type="common">Pomegranate</name>
    <dbReference type="NCBI Taxonomy" id="22663"/>
    <lineage>
        <taxon>Eukaryota</taxon>
        <taxon>Viridiplantae</taxon>
        <taxon>Streptophyta</taxon>
        <taxon>Embryophyta</taxon>
        <taxon>Tracheophyta</taxon>
        <taxon>Spermatophyta</taxon>
        <taxon>Magnoliopsida</taxon>
        <taxon>eudicotyledons</taxon>
        <taxon>Gunneridae</taxon>
        <taxon>Pentapetalae</taxon>
        <taxon>rosids</taxon>
        <taxon>malvids</taxon>
        <taxon>Myrtales</taxon>
        <taxon>Lythraceae</taxon>
        <taxon>Punica</taxon>
    </lineage>
</organism>
<keyword evidence="5" id="KW-0030">Aminoacyl-tRNA synthetase</keyword>
<dbReference type="OrthoDB" id="1931232at2759"/>
<feature type="region of interest" description="Disordered" evidence="7">
    <location>
        <begin position="1"/>
        <end position="21"/>
    </location>
</feature>
<dbReference type="InterPro" id="IPR045864">
    <property type="entry name" value="aa-tRNA-synth_II/BPL/LPL"/>
</dbReference>
<reference evidence="10" key="2">
    <citation type="submission" date="2025-08" db="UniProtKB">
        <authorList>
            <consortium name="RefSeq"/>
        </authorList>
    </citation>
    <scope>IDENTIFICATION</scope>
    <source>
        <tissue evidence="10">Leaf</tissue>
    </source>
</reference>
<evidence type="ECO:0000256" key="2">
    <source>
        <dbReference type="ARBA" id="ARBA00022741"/>
    </source>
</evidence>
<evidence type="ECO:0000256" key="7">
    <source>
        <dbReference type="SAM" id="MobiDB-lite"/>
    </source>
</evidence>
<dbReference type="SUPFAM" id="SSF55681">
    <property type="entry name" value="Class II aaRS and biotin synthetases"/>
    <property type="match status" value="1"/>
</dbReference>
<keyword evidence="2" id="KW-0547">Nucleotide-binding</keyword>
<dbReference type="GO" id="GO:0004816">
    <property type="term" value="F:asparagine-tRNA ligase activity"/>
    <property type="evidence" value="ECO:0007669"/>
    <property type="project" value="TreeGrafter"/>
</dbReference>
<dbReference type="AlphaFoldDB" id="A0A6P8E7W5"/>
<dbReference type="PANTHER" id="PTHR22594">
    <property type="entry name" value="ASPARTYL/LYSYL-TRNA SYNTHETASE"/>
    <property type="match status" value="1"/>
</dbReference>
<evidence type="ECO:0000256" key="4">
    <source>
        <dbReference type="ARBA" id="ARBA00022917"/>
    </source>
</evidence>
<name>A0A6P8E7W5_PUNGR</name>
<dbReference type="Pfam" id="PF00152">
    <property type="entry name" value="tRNA-synt_2"/>
    <property type="match status" value="2"/>
</dbReference>
<reference evidence="9" key="1">
    <citation type="journal article" date="2020" name="Plant Biotechnol. J.">
        <title>The pomegranate (Punica granatum L.) draft genome dissects genetic divergence between soft- and hard-seeded cultivars.</title>
        <authorList>
            <person name="Luo X."/>
            <person name="Li H."/>
            <person name="Wu Z."/>
            <person name="Yao W."/>
            <person name="Zhao P."/>
            <person name="Cao D."/>
            <person name="Yu H."/>
            <person name="Li K."/>
            <person name="Poudel K."/>
            <person name="Zhao D."/>
            <person name="Zhang F."/>
            <person name="Xia X."/>
            <person name="Chen L."/>
            <person name="Wang Q."/>
            <person name="Jing D."/>
            <person name="Cao S."/>
        </authorList>
    </citation>
    <scope>NUCLEOTIDE SEQUENCE [LARGE SCALE GENOMIC DNA]</scope>
    <source>
        <strain evidence="9">cv. Tunisia</strain>
    </source>
</reference>
<protein>
    <submittedName>
        <fullName evidence="10">Asparagine--tRNA ligase, cytoplasmic 2</fullName>
    </submittedName>
</protein>
<dbReference type="GO" id="GO:0006421">
    <property type="term" value="P:asparaginyl-tRNA aminoacylation"/>
    <property type="evidence" value="ECO:0007669"/>
    <property type="project" value="TreeGrafter"/>
</dbReference>
<dbReference type="NCBIfam" id="NF003037">
    <property type="entry name" value="PRK03932.1"/>
    <property type="match status" value="1"/>
</dbReference>